<evidence type="ECO:0000313" key="2">
    <source>
        <dbReference type="Proteomes" id="UP000427769"/>
    </source>
</evidence>
<accession>A0A5K7Z2G2</accession>
<sequence length="200" mass="22871">MKKGEFKSFAVEDSSRNLLSLACDLSGGIDYSSPDEAWVASPIQCLYKAFEHKPKIIVISFIRTSIQERETLVELSAALKRNSHTNQSIVLALLVTKHRKLAKDLKRAKVDYVRCIGDAKLDSNLVREIIHDLGPADSLDRVLETLCPFLNYSKIDSQREMMVCGAYLDRMVLGGRRLHELCETEDHPYCEYYQHPRRKL</sequence>
<organism evidence="1 2">
    <name type="scientific">Desulfosarcina widdelii</name>
    <dbReference type="NCBI Taxonomy" id="947919"/>
    <lineage>
        <taxon>Bacteria</taxon>
        <taxon>Pseudomonadati</taxon>
        <taxon>Thermodesulfobacteriota</taxon>
        <taxon>Desulfobacteria</taxon>
        <taxon>Desulfobacterales</taxon>
        <taxon>Desulfosarcinaceae</taxon>
        <taxon>Desulfosarcina</taxon>
    </lineage>
</organism>
<reference evidence="1 2" key="1">
    <citation type="submission" date="2019-11" db="EMBL/GenBank/DDBJ databases">
        <title>Comparative genomics of hydrocarbon-degrading Desulfosarcina strains.</title>
        <authorList>
            <person name="Watanabe M."/>
            <person name="Kojima H."/>
            <person name="Fukui M."/>
        </authorList>
    </citation>
    <scope>NUCLEOTIDE SEQUENCE [LARGE SCALE GENOMIC DNA]</scope>
    <source>
        <strain evidence="1 2">PP31</strain>
    </source>
</reference>
<dbReference type="Proteomes" id="UP000427769">
    <property type="component" value="Chromosome"/>
</dbReference>
<evidence type="ECO:0000313" key="1">
    <source>
        <dbReference type="EMBL" id="BBO76202.1"/>
    </source>
</evidence>
<dbReference type="OrthoDB" id="5421769at2"/>
<dbReference type="KEGG" id="dwd:DSCW_36190"/>
<proteinExistence type="predicted"/>
<dbReference type="EMBL" id="AP021875">
    <property type="protein sequence ID" value="BBO76202.1"/>
    <property type="molecule type" value="Genomic_DNA"/>
</dbReference>
<dbReference type="RefSeq" id="WP_155305054.1">
    <property type="nucleotide sequence ID" value="NZ_AP021875.1"/>
</dbReference>
<protein>
    <submittedName>
        <fullName evidence="1">Uncharacterized protein</fullName>
    </submittedName>
</protein>
<keyword evidence="2" id="KW-1185">Reference proteome</keyword>
<dbReference type="AlphaFoldDB" id="A0A5K7Z2G2"/>
<name>A0A5K7Z2G2_9BACT</name>
<gene>
    <name evidence="1" type="ORF">DSCW_36190</name>
</gene>